<evidence type="ECO:0000313" key="3">
    <source>
        <dbReference type="Proteomes" id="UP000215199"/>
    </source>
</evidence>
<dbReference type="Proteomes" id="UP000215199">
    <property type="component" value="Unassembled WGS sequence"/>
</dbReference>
<feature type="transmembrane region" description="Helical" evidence="1">
    <location>
        <begin position="52"/>
        <end position="77"/>
    </location>
</feature>
<dbReference type="AlphaFoldDB" id="A0A229T0J9"/>
<accession>A0A229T0J9</accession>
<dbReference type="OrthoDB" id="3701255at2"/>
<dbReference type="EMBL" id="NMUL01000027">
    <property type="protein sequence ID" value="OXM64702.1"/>
    <property type="molecule type" value="Genomic_DNA"/>
</dbReference>
<dbReference type="Pfam" id="PF11239">
    <property type="entry name" value="DUF3040"/>
    <property type="match status" value="1"/>
</dbReference>
<gene>
    <name evidence="2" type="ORF">CF165_26065</name>
</gene>
<reference evidence="3" key="1">
    <citation type="submission" date="2017-07" db="EMBL/GenBank/DDBJ databases">
        <title>Comparative genome mining reveals phylogenetic distribution patterns of secondary metabolites in Amycolatopsis.</title>
        <authorList>
            <person name="Adamek M."/>
            <person name="Alanjary M."/>
            <person name="Sales-Ortells H."/>
            <person name="Goodfellow M."/>
            <person name="Bull A.T."/>
            <person name="Kalinowski J."/>
            <person name="Ziemert N."/>
        </authorList>
    </citation>
    <scope>NUCLEOTIDE SEQUENCE [LARGE SCALE GENOMIC DNA]</scope>
    <source>
        <strain evidence="3">H5</strain>
    </source>
</reference>
<organism evidence="2 3">
    <name type="scientific">Amycolatopsis vastitatis</name>
    <dbReference type="NCBI Taxonomy" id="1905142"/>
    <lineage>
        <taxon>Bacteria</taxon>
        <taxon>Bacillati</taxon>
        <taxon>Actinomycetota</taxon>
        <taxon>Actinomycetes</taxon>
        <taxon>Pseudonocardiales</taxon>
        <taxon>Pseudonocardiaceae</taxon>
        <taxon>Amycolatopsis</taxon>
    </lineage>
</organism>
<proteinExistence type="predicted"/>
<comment type="caution">
    <text evidence="2">The sequence shown here is derived from an EMBL/GenBank/DDBJ whole genome shotgun (WGS) entry which is preliminary data.</text>
</comment>
<protein>
    <recommendedName>
        <fullName evidence="4">DUF3040 domain-containing protein</fullName>
    </recommendedName>
</protein>
<keyword evidence="3" id="KW-1185">Reference proteome</keyword>
<evidence type="ECO:0000256" key="1">
    <source>
        <dbReference type="SAM" id="Phobius"/>
    </source>
</evidence>
<evidence type="ECO:0008006" key="4">
    <source>
        <dbReference type="Google" id="ProtNLM"/>
    </source>
</evidence>
<keyword evidence="1" id="KW-1133">Transmembrane helix</keyword>
<sequence>MGALNRQEHRALRAIEKSMKADDPELAEQLRSFGGDAVRRLYRYAGWAAGPLLLLGVGMGDAVLLVTGLLLAIWAVLGRTARTVS</sequence>
<evidence type="ECO:0000313" key="2">
    <source>
        <dbReference type="EMBL" id="OXM64702.1"/>
    </source>
</evidence>
<keyword evidence="1" id="KW-0812">Transmembrane</keyword>
<dbReference type="InterPro" id="IPR021401">
    <property type="entry name" value="DUF3040"/>
</dbReference>
<name>A0A229T0J9_9PSEU</name>
<dbReference type="RefSeq" id="WP_093950198.1">
    <property type="nucleotide sequence ID" value="NZ_NMUL01000027.1"/>
</dbReference>
<keyword evidence="1" id="KW-0472">Membrane</keyword>